<dbReference type="GO" id="GO:0044027">
    <property type="term" value="P:negative regulation of gene expression via chromosomal CpG island methylation"/>
    <property type="evidence" value="ECO:0007669"/>
    <property type="project" value="TreeGrafter"/>
</dbReference>
<dbReference type="AlphaFoldDB" id="A0A0G4E4U9"/>
<dbReference type="RefSeq" id="WP_192963183.1">
    <property type="nucleotide sequence ID" value="NZ_LN713926.1"/>
</dbReference>
<sequence>MSTTVISTSVSESRSVPRIWLEGQRLAHAGVEIGVQYVLNVSTQLRRIELRPAPQGYAGKTFCVSKRTRNERVYPLIELRDALIAELFKVGTKLRVAVQKGRIIISPSHIAMRIQERVNRFLDKLKNGDLLSVVSLFHGGGVLDKAIHQGMQRSKLASYVKIAVELEGDYIDGSLRNNPELFREDSIVINGDVREINILGNGIPQAEMLIGGVPCTGASRAGAAKNGLTCAEEHDTAGTLFFDYLEWVKVTNPAIVILENVVEYQKTAAMTVIRSVLSNLGYDLSETVLDGPSLGSLEKRKRLCLVATTPGVCGPVDFDQLVPIRQKEAKLADVLEVIPADSERWKTYDYLATKEERDIANGKGFMRQLLTGEEDGCGTIGRGYAKARSTEPFIVAPHDPTLSRLMTELEHARVKTIPESLIEGLSATTAHEVLGQSVIFSVFVAVGELIAKTIKGLVAPLAKVLSTKQEAKAVPVEKPKSSPTPKVDTAPATLPLFALTA</sequence>
<dbReference type="EC" id="2.1.1.37" evidence="1"/>
<evidence type="ECO:0000256" key="6">
    <source>
        <dbReference type="ARBA" id="ARBA00047422"/>
    </source>
</evidence>
<geneLocation type="plasmid" evidence="8">
    <name>pQBR57</name>
</geneLocation>
<dbReference type="EMBL" id="LN713926">
    <property type="protein sequence ID" value="CEK41957.1"/>
    <property type="molecule type" value="Genomic_DNA"/>
</dbReference>
<keyword evidence="3 7" id="KW-0808">Transferase</keyword>
<keyword evidence="5" id="KW-0680">Restriction system</keyword>
<evidence type="ECO:0000256" key="7">
    <source>
        <dbReference type="PROSITE-ProRule" id="PRU01016"/>
    </source>
</evidence>
<keyword evidence="2 7" id="KW-0489">Methyltransferase</keyword>
<evidence type="ECO:0000256" key="3">
    <source>
        <dbReference type="ARBA" id="ARBA00022679"/>
    </source>
</evidence>
<evidence type="ECO:0000256" key="1">
    <source>
        <dbReference type="ARBA" id="ARBA00011975"/>
    </source>
</evidence>
<keyword evidence="8" id="KW-0614">Plasmid</keyword>
<proteinExistence type="inferred from homology"/>
<evidence type="ECO:0000256" key="5">
    <source>
        <dbReference type="ARBA" id="ARBA00022747"/>
    </source>
</evidence>
<dbReference type="PANTHER" id="PTHR10629">
    <property type="entry name" value="CYTOSINE-SPECIFIC METHYLTRANSFERASE"/>
    <property type="match status" value="1"/>
</dbReference>
<dbReference type="InterPro" id="IPR050390">
    <property type="entry name" value="C5-Methyltransferase"/>
</dbReference>
<reference evidence="8" key="1">
    <citation type="submission" date="2014-12" db="EMBL/GenBank/DDBJ databases">
        <authorList>
            <person name="Hall J."/>
        </authorList>
    </citation>
    <scope>NUCLEOTIDE SEQUENCE [LARGE SCALE GENOMIC DNA]</scope>
    <source>
        <strain evidence="8">SBW25</strain>
        <plasmid evidence="8">pQBR57</plasmid>
    </source>
</reference>
<reference evidence="8" key="2">
    <citation type="submission" date="2015-06" db="EMBL/GenBank/DDBJ databases">
        <title>Environmentally co-occuring mercury resistance plasmids are genetically and phenotypically diverse and confer variable context-dependent fitness effects.</title>
        <authorList>
            <person name="Hall J.P.J."/>
            <person name="Harrison E."/>
            <person name="Lilley A.K."/>
            <person name="Paterson S."/>
            <person name="Spiers A.J."/>
            <person name="Brockhurst M.A."/>
        </authorList>
    </citation>
    <scope>NUCLEOTIDE SEQUENCE [LARGE SCALE GENOMIC DNA]</scope>
    <source>
        <strain evidence="8">SBW25</strain>
        <plasmid evidence="8">pQBR57</plasmid>
    </source>
</reference>
<keyword evidence="4 7" id="KW-0949">S-adenosyl-L-methionine</keyword>
<protein>
    <recommendedName>
        <fullName evidence="1">DNA (cytosine-5-)-methyltransferase</fullName>
        <ecNumber evidence="1">2.1.1.37</ecNumber>
    </recommendedName>
</protein>
<name>A0A0G4E4U9_PSEFS</name>
<comment type="catalytic activity">
    <reaction evidence="6">
        <text>a 2'-deoxycytidine in DNA + S-adenosyl-L-methionine = a 5-methyl-2'-deoxycytidine in DNA + S-adenosyl-L-homocysteine + H(+)</text>
        <dbReference type="Rhea" id="RHEA:13681"/>
        <dbReference type="Rhea" id="RHEA-COMP:11369"/>
        <dbReference type="Rhea" id="RHEA-COMP:11370"/>
        <dbReference type="ChEBI" id="CHEBI:15378"/>
        <dbReference type="ChEBI" id="CHEBI:57856"/>
        <dbReference type="ChEBI" id="CHEBI:59789"/>
        <dbReference type="ChEBI" id="CHEBI:85452"/>
        <dbReference type="ChEBI" id="CHEBI:85454"/>
        <dbReference type="EC" id="2.1.1.37"/>
    </reaction>
</comment>
<dbReference type="REBASE" id="116722">
    <property type="entry name" value="M.PflSBWORF4P"/>
</dbReference>
<dbReference type="PANTHER" id="PTHR10629:SF52">
    <property type="entry name" value="DNA (CYTOSINE-5)-METHYLTRANSFERASE 1"/>
    <property type="match status" value="1"/>
</dbReference>
<dbReference type="InterPro" id="IPR001525">
    <property type="entry name" value="C5_MeTfrase"/>
</dbReference>
<feature type="active site" evidence="7">
    <location>
        <position position="215"/>
    </location>
</feature>
<dbReference type="InterPro" id="IPR029063">
    <property type="entry name" value="SAM-dependent_MTases_sf"/>
</dbReference>
<dbReference type="GO" id="GO:0032259">
    <property type="term" value="P:methylation"/>
    <property type="evidence" value="ECO:0007669"/>
    <property type="project" value="UniProtKB-KW"/>
</dbReference>
<accession>A0A0G4E4U9</accession>
<comment type="similarity">
    <text evidence="7">Belongs to the class I-like SAM-binding methyltransferase superfamily. C5-methyltransferase family.</text>
</comment>
<evidence type="ECO:0000256" key="2">
    <source>
        <dbReference type="ARBA" id="ARBA00022603"/>
    </source>
</evidence>
<dbReference type="PROSITE" id="PS51679">
    <property type="entry name" value="SAM_MT_C5"/>
    <property type="match status" value="1"/>
</dbReference>
<gene>
    <name evidence="8" type="ORF">PQBR57_0004</name>
</gene>
<dbReference type="Pfam" id="PF00145">
    <property type="entry name" value="DNA_methylase"/>
    <property type="match status" value="1"/>
</dbReference>
<dbReference type="GO" id="GO:0009307">
    <property type="term" value="P:DNA restriction-modification system"/>
    <property type="evidence" value="ECO:0007669"/>
    <property type="project" value="UniProtKB-KW"/>
</dbReference>
<evidence type="ECO:0000313" key="8">
    <source>
        <dbReference type="EMBL" id="CEK41957.1"/>
    </source>
</evidence>
<dbReference type="GO" id="GO:0003677">
    <property type="term" value="F:DNA binding"/>
    <property type="evidence" value="ECO:0007669"/>
    <property type="project" value="TreeGrafter"/>
</dbReference>
<organism evidence="8">
    <name type="scientific">Pseudomonas fluorescens (strain SBW25)</name>
    <dbReference type="NCBI Taxonomy" id="216595"/>
    <lineage>
        <taxon>Bacteria</taxon>
        <taxon>Pseudomonadati</taxon>
        <taxon>Pseudomonadota</taxon>
        <taxon>Gammaproteobacteria</taxon>
        <taxon>Pseudomonadales</taxon>
        <taxon>Pseudomonadaceae</taxon>
        <taxon>Pseudomonas</taxon>
    </lineage>
</organism>
<dbReference type="GO" id="GO:0003886">
    <property type="term" value="F:DNA (cytosine-5-)-methyltransferase activity"/>
    <property type="evidence" value="ECO:0007669"/>
    <property type="project" value="UniProtKB-EC"/>
</dbReference>
<evidence type="ECO:0000256" key="4">
    <source>
        <dbReference type="ARBA" id="ARBA00022691"/>
    </source>
</evidence>
<dbReference type="SUPFAM" id="SSF53335">
    <property type="entry name" value="S-adenosyl-L-methionine-dependent methyltransferases"/>
    <property type="match status" value="1"/>
</dbReference>
<dbReference type="Gene3D" id="3.40.50.150">
    <property type="entry name" value="Vaccinia Virus protein VP39"/>
    <property type="match status" value="1"/>
</dbReference>